<organism evidence="2 3">
    <name type="scientific">Aerococcus tenax</name>
    <dbReference type="NCBI Taxonomy" id="3078812"/>
    <lineage>
        <taxon>Bacteria</taxon>
        <taxon>Bacillati</taxon>
        <taxon>Bacillota</taxon>
        <taxon>Bacilli</taxon>
        <taxon>Lactobacillales</taxon>
        <taxon>Aerococcaceae</taxon>
        <taxon>Aerococcus</taxon>
    </lineage>
</organism>
<dbReference type="NCBIfam" id="TIGR04518">
    <property type="entry name" value="ECF_S_folT_fam"/>
    <property type="match status" value="1"/>
</dbReference>
<evidence type="ECO:0000313" key="3">
    <source>
        <dbReference type="Proteomes" id="UP000326476"/>
    </source>
</evidence>
<evidence type="ECO:0000256" key="1">
    <source>
        <dbReference type="SAM" id="Phobius"/>
    </source>
</evidence>
<keyword evidence="3" id="KW-1185">Reference proteome</keyword>
<feature type="transmembrane region" description="Helical" evidence="1">
    <location>
        <begin position="101"/>
        <end position="120"/>
    </location>
</feature>
<reference evidence="3" key="1">
    <citation type="submission" date="2019-09" db="EMBL/GenBank/DDBJ databases">
        <title>Draft genome sequence assemblies of isolates from the urinary tract.</title>
        <authorList>
            <person name="Mores C.R."/>
            <person name="Putonti C."/>
            <person name="Wolfe A.J."/>
        </authorList>
    </citation>
    <scope>NUCLEOTIDE SEQUENCE [LARGE SCALE GENOMIC DNA]</scope>
    <source>
        <strain evidence="3">UMB8614</strain>
    </source>
</reference>
<comment type="caution">
    <text evidence="2">The sequence shown here is derived from an EMBL/GenBank/DDBJ whole genome shotgun (WGS) entry which is preliminary data.</text>
</comment>
<dbReference type="Proteomes" id="UP000326476">
    <property type="component" value="Unassembled WGS sequence"/>
</dbReference>
<dbReference type="InterPro" id="IPR030949">
    <property type="entry name" value="ECF_S_folate_fam"/>
</dbReference>
<dbReference type="GO" id="GO:0022857">
    <property type="term" value="F:transmembrane transporter activity"/>
    <property type="evidence" value="ECO:0007669"/>
    <property type="project" value="InterPro"/>
</dbReference>
<name>A0A5N1BN62_9LACT</name>
<gene>
    <name evidence="2" type="ORF">F6I34_05385</name>
</gene>
<protein>
    <submittedName>
        <fullName evidence="2">Folate family ECF transporter S component</fullName>
    </submittedName>
</protein>
<feature type="transmembrane region" description="Helical" evidence="1">
    <location>
        <begin position="32"/>
        <end position="51"/>
    </location>
</feature>
<dbReference type="InterPro" id="IPR024529">
    <property type="entry name" value="ECF_trnsprt_substrate-spec"/>
</dbReference>
<feature type="transmembrane region" description="Helical" evidence="1">
    <location>
        <begin position="165"/>
        <end position="186"/>
    </location>
</feature>
<feature type="transmembrane region" description="Helical" evidence="1">
    <location>
        <begin position="7"/>
        <end position="26"/>
    </location>
</feature>
<feature type="transmembrane region" description="Helical" evidence="1">
    <location>
        <begin position="132"/>
        <end position="153"/>
    </location>
</feature>
<evidence type="ECO:0000313" key="2">
    <source>
        <dbReference type="EMBL" id="KAA9240041.1"/>
    </source>
</evidence>
<feature type="transmembrane region" description="Helical" evidence="1">
    <location>
        <begin position="63"/>
        <end position="81"/>
    </location>
</feature>
<dbReference type="AlphaFoldDB" id="A0A5N1BN62"/>
<keyword evidence="1" id="KW-1133">Transmembrane helix</keyword>
<dbReference type="Pfam" id="PF12822">
    <property type="entry name" value="ECF_trnsprt"/>
    <property type="match status" value="1"/>
</dbReference>
<accession>A0A5N1BN62</accession>
<sequence length="201" mass="22347">MPSSVMSLFGPLQCILGGFFIMFRKWLPLDVASSRVITGMGLLMALNLLLNQFRLVLGPTLEISFAFIPLAIMGAFYGPIYAGIGAGLCDVIGFVLSPSGFFFPGFTFNAVLAGLIYGFVLFRQGYNLKRILIAKVLTTVLISLFLTPLWLNMMYQSGLFAWARIIRTAVLFPVDLFLLIIIFKMIERSRAVKNMRSQSAH</sequence>
<dbReference type="Gene3D" id="1.10.1760.20">
    <property type="match status" value="1"/>
</dbReference>
<keyword evidence="1" id="KW-0812">Transmembrane</keyword>
<proteinExistence type="predicted"/>
<dbReference type="EMBL" id="VYVN01000011">
    <property type="protein sequence ID" value="KAA9240041.1"/>
    <property type="molecule type" value="Genomic_DNA"/>
</dbReference>
<keyword evidence="1" id="KW-0472">Membrane</keyword>